<feature type="signal peptide" evidence="1">
    <location>
        <begin position="1"/>
        <end position="19"/>
    </location>
</feature>
<organism evidence="2 3">
    <name type="scientific">Molorchus minor</name>
    <dbReference type="NCBI Taxonomy" id="1323400"/>
    <lineage>
        <taxon>Eukaryota</taxon>
        <taxon>Metazoa</taxon>
        <taxon>Ecdysozoa</taxon>
        <taxon>Arthropoda</taxon>
        <taxon>Hexapoda</taxon>
        <taxon>Insecta</taxon>
        <taxon>Pterygota</taxon>
        <taxon>Neoptera</taxon>
        <taxon>Endopterygota</taxon>
        <taxon>Coleoptera</taxon>
        <taxon>Polyphaga</taxon>
        <taxon>Cucujiformia</taxon>
        <taxon>Chrysomeloidea</taxon>
        <taxon>Cerambycidae</taxon>
        <taxon>Lamiinae</taxon>
        <taxon>Monochamini</taxon>
        <taxon>Molorchus</taxon>
    </lineage>
</organism>
<evidence type="ECO:0000313" key="3">
    <source>
        <dbReference type="Proteomes" id="UP001162164"/>
    </source>
</evidence>
<protein>
    <submittedName>
        <fullName evidence="2">Uncharacterized protein</fullName>
    </submittedName>
</protein>
<evidence type="ECO:0000313" key="2">
    <source>
        <dbReference type="EMBL" id="KAJ8974859.1"/>
    </source>
</evidence>
<reference evidence="2" key="1">
    <citation type="journal article" date="2023" name="Insect Mol. Biol.">
        <title>Genome sequencing provides insights into the evolution of gene families encoding plant cell wall-degrading enzymes in longhorned beetles.</title>
        <authorList>
            <person name="Shin N.R."/>
            <person name="Okamura Y."/>
            <person name="Kirsch R."/>
            <person name="Pauchet Y."/>
        </authorList>
    </citation>
    <scope>NUCLEOTIDE SEQUENCE</scope>
    <source>
        <strain evidence="2">MMC_N1</strain>
    </source>
</reference>
<gene>
    <name evidence="2" type="ORF">NQ317_001957</name>
</gene>
<dbReference type="Proteomes" id="UP001162164">
    <property type="component" value="Unassembled WGS sequence"/>
</dbReference>
<dbReference type="EMBL" id="JAPWTJ010000918">
    <property type="protein sequence ID" value="KAJ8974859.1"/>
    <property type="molecule type" value="Genomic_DNA"/>
</dbReference>
<keyword evidence="3" id="KW-1185">Reference proteome</keyword>
<evidence type="ECO:0000256" key="1">
    <source>
        <dbReference type="SAM" id="SignalP"/>
    </source>
</evidence>
<feature type="chain" id="PRO_5046305354" evidence="1">
    <location>
        <begin position="20"/>
        <end position="177"/>
    </location>
</feature>
<accession>A0ABQ9JB58</accession>
<name>A0ABQ9JB58_9CUCU</name>
<comment type="caution">
    <text evidence="2">The sequence shown here is derived from an EMBL/GenBank/DDBJ whole genome shotgun (WGS) entry which is preliminary data.</text>
</comment>
<keyword evidence="1" id="KW-0732">Signal</keyword>
<sequence>MRIIVVLLMSAFCSHVSFSAPTGKAKEVLLFPTRASSVYNYMPYPPPPFQTRGPFDFIGNWIQSSEWFPVEINVPDTVSSIGNGVGTFATNVGSGFNNFAQNVGIGFQTFTQNLGNGFQSFTQNLTERFPILAVFVRPNSPPRYFVLVPKVKANNRNNNDKSETHLNHINDLLEVFP</sequence>
<proteinExistence type="predicted"/>